<evidence type="ECO:0000256" key="8">
    <source>
        <dbReference type="ARBA" id="ARBA00042242"/>
    </source>
</evidence>
<dbReference type="SMART" id="SM01210">
    <property type="entry name" value="GARS_C"/>
    <property type="match status" value="1"/>
</dbReference>
<dbReference type="EC" id="6.3.4.13" evidence="2 10"/>
<dbReference type="PANTHER" id="PTHR43472">
    <property type="entry name" value="PHOSPHORIBOSYLAMINE--GLYCINE LIGASE"/>
    <property type="match status" value="1"/>
</dbReference>
<dbReference type="SUPFAM" id="SSF51246">
    <property type="entry name" value="Rudiment single hybrid motif"/>
    <property type="match status" value="1"/>
</dbReference>
<dbReference type="PROSITE" id="PS50975">
    <property type="entry name" value="ATP_GRASP"/>
    <property type="match status" value="1"/>
</dbReference>
<dbReference type="GO" id="GO:0004637">
    <property type="term" value="F:phosphoribosylamine-glycine ligase activity"/>
    <property type="evidence" value="ECO:0007669"/>
    <property type="project" value="UniProtKB-UniRule"/>
</dbReference>
<feature type="domain" description="ATP-grasp" evidence="12">
    <location>
        <begin position="111"/>
        <end position="319"/>
    </location>
</feature>
<dbReference type="RefSeq" id="WP_073149211.1">
    <property type="nucleotide sequence ID" value="NZ_FQYY01000003.1"/>
</dbReference>
<accession>A0A1M6D0Y5</accession>
<dbReference type="InterPro" id="IPR000115">
    <property type="entry name" value="PRibGlycinamide_synth"/>
</dbReference>
<dbReference type="InterPro" id="IPR011761">
    <property type="entry name" value="ATP-grasp"/>
</dbReference>
<dbReference type="Gene3D" id="3.90.600.10">
    <property type="entry name" value="Phosphoribosylglycinamide synthetase, C-terminal domain"/>
    <property type="match status" value="1"/>
</dbReference>
<keyword evidence="5 10" id="KW-0658">Purine biosynthesis</keyword>
<dbReference type="FunFam" id="3.90.600.10:FF:000001">
    <property type="entry name" value="Trifunctional purine biosynthetic protein adenosine-3"/>
    <property type="match status" value="1"/>
</dbReference>
<dbReference type="GO" id="GO:0046872">
    <property type="term" value="F:metal ion binding"/>
    <property type="evidence" value="ECO:0007669"/>
    <property type="project" value="InterPro"/>
</dbReference>
<evidence type="ECO:0000313" key="14">
    <source>
        <dbReference type="Proteomes" id="UP000184225"/>
    </source>
</evidence>
<dbReference type="STRING" id="579105.SAMN04488096_103244"/>
<comment type="pathway">
    <text evidence="1 10">Purine metabolism; IMP biosynthesis via de novo pathway; N(1)-(5-phospho-D-ribosyl)glycinamide from 5-phospho-alpha-D-ribose 1-diphosphate: step 2/2.</text>
</comment>
<sequence>MNILVLGSGGREHTFAYKLAQSKKCNKLYVAPGNAGTSQIAENIDLKVTDFEAIKKTVLAKDIEMVIVGPEDPLVEGIYDYFQADQELQSVKLIGPSKRGALLEGSKERAKEFMAMHKIPTAAYESFTVESLEAGKKFLETLKAPYVLKADGLAAGKGVLILENLDEAKAELENMLSNQKFGAASETVVIEEFLDGIELSVFVLTDGKNYKVLPTAKDYKRIGEGDTGLNTGGMGAISPVPFADEVLMQKIEERIVKPTVEGLQKEEIDYKGFVFIGLIKVGDEPYVIEYNVRMGDPETEVVLPRITSDLVEVFDKVAEGKLNEINLEIDKRSATTVMTVSGGYPEAYEKGKEITGIETIEDSIVFHAGTKLENNKVVTNGGRVIAITSFGEDFNEALKKSYQNVEKLHFDKMYYRKDLGKDLN</sequence>
<dbReference type="InterPro" id="IPR037123">
    <property type="entry name" value="PRibGlycinamide_synth_C_sf"/>
</dbReference>
<comment type="similarity">
    <text evidence="7 10">Belongs to the GARS family.</text>
</comment>
<dbReference type="Pfam" id="PF02844">
    <property type="entry name" value="GARS_N"/>
    <property type="match status" value="1"/>
</dbReference>
<evidence type="ECO:0000256" key="9">
    <source>
        <dbReference type="ARBA" id="ARBA00042864"/>
    </source>
</evidence>
<dbReference type="InterPro" id="IPR011054">
    <property type="entry name" value="Rudment_hybrid_motif"/>
</dbReference>
<dbReference type="OrthoDB" id="9807240at2"/>
<evidence type="ECO:0000256" key="1">
    <source>
        <dbReference type="ARBA" id="ARBA00005174"/>
    </source>
</evidence>
<dbReference type="Pfam" id="PF01071">
    <property type="entry name" value="GARS_A"/>
    <property type="match status" value="1"/>
</dbReference>
<dbReference type="InterPro" id="IPR020562">
    <property type="entry name" value="PRibGlycinamide_synth_N"/>
</dbReference>
<dbReference type="UniPathway" id="UPA00074">
    <property type="reaction ID" value="UER00125"/>
</dbReference>
<dbReference type="NCBIfam" id="TIGR00877">
    <property type="entry name" value="purD"/>
    <property type="match status" value="1"/>
</dbReference>
<evidence type="ECO:0000256" key="5">
    <source>
        <dbReference type="ARBA" id="ARBA00022755"/>
    </source>
</evidence>
<dbReference type="AlphaFoldDB" id="A0A1M6D0Y5"/>
<keyword evidence="14" id="KW-1185">Reference proteome</keyword>
<gene>
    <name evidence="10" type="primary">purD</name>
    <name evidence="13" type="ORF">SAMN04488096_103244</name>
</gene>
<evidence type="ECO:0000259" key="12">
    <source>
        <dbReference type="PROSITE" id="PS50975"/>
    </source>
</evidence>
<dbReference type="GO" id="GO:0005524">
    <property type="term" value="F:ATP binding"/>
    <property type="evidence" value="ECO:0007669"/>
    <property type="project" value="UniProtKB-UniRule"/>
</dbReference>
<evidence type="ECO:0000256" key="7">
    <source>
        <dbReference type="ARBA" id="ARBA00038345"/>
    </source>
</evidence>
<protein>
    <recommendedName>
        <fullName evidence="2 10">Phosphoribosylamine--glycine ligase</fullName>
        <ecNumber evidence="2 10">6.3.4.13</ecNumber>
    </recommendedName>
    <alternativeName>
        <fullName evidence="10">GARS</fullName>
    </alternativeName>
    <alternativeName>
        <fullName evidence="8 10">Glycinamide ribonucleotide synthetase</fullName>
    </alternativeName>
    <alternativeName>
        <fullName evidence="9 10">Phosphoribosylglycinamide synthetase</fullName>
    </alternativeName>
</protein>
<name>A0A1M6D0Y5_9FLAO</name>
<evidence type="ECO:0000256" key="6">
    <source>
        <dbReference type="ARBA" id="ARBA00022840"/>
    </source>
</evidence>
<evidence type="ECO:0000256" key="4">
    <source>
        <dbReference type="ARBA" id="ARBA00022741"/>
    </source>
</evidence>
<dbReference type="Gene3D" id="3.30.1490.20">
    <property type="entry name" value="ATP-grasp fold, A domain"/>
    <property type="match status" value="1"/>
</dbReference>
<dbReference type="InterPro" id="IPR020560">
    <property type="entry name" value="PRibGlycinamide_synth_C-dom"/>
</dbReference>
<proteinExistence type="inferred from homology"/>
<evidence type="ECO:0000256" key="2">
    <source>
        <dbReference type="ARBA" id="ARBA00013255"/>
    </source>
</evidence>
<evidence type="ECO:0000313" key="13">
    <source>
        <dbReference type="EMBL" id="SHI66771.1"/>
    </source>
</evidence>
<dbReference type="SUPFAM" id="SSF56059">
    <property type="entry name" value="Glutathione synthetase ATP-binding domain-like"/>
    <property type="match status" value="1"/>
</dbReference>
<keyword evidence="6 11" id="KW-0067">ATP-binding</keyword>
<dbReference type="Gene3D" id="3.30.470.20">
    <property type="entry name" value="ATP-grasp fold, B domain"/>
    <property type="match status" value="1"/>
</dbReference>
<dbReference type="SMART" id="SM01209">
    <property type="entry name" value="GARS_A"/>
    <property type="match status" value="1"/>
</dbReference>
<dbReference type="InterPro" id="IPR013815">
    <property type="entry name" value="ATP_grasp_subdomain_1"/>
</dbReference>
<evidence type="ECO:0000256" key="3">
    <source>
        <dbReference type="ARBA" id="ARBA00022598"/>
    </source>
</evidence>
<dbReference type="GO" id="GO:0006189">
    <property type="term" value="P:'de novo' IMP biosynthetic process"/>
    <property type="evidence" value="ECO:0007669"/>
    <property type="project" value="UniProtKB-UniRule"/>
</dbReference>
<evidence type="ECO:0000256" key="10">
    <source>
        <dbReference type="HAMAP-Rule" id="MF_00138"/>
    </source>
</evidence>
<comment type="catalytic activity">
    <reaction evidence="10">
        <text>5-phospho-beta-D-ribosylamine + glycine + ATP = N(1)-(5-phospho-beta-D-ribosyl)glycinamide + ADP + phosphate + H(+)</text>
        <dbReference type="Rhea" id="RHEA:17453"/>
        <dbReference type="ChEBI" id="CHEBI:15378"/>
        <dbReference type="ChEBI" id="CHEBI:30616"/>
        <dbReference type="ChEBI" id="CHEBI:43474"/>
        <dbReference type="ChEBI" id="CHEBI:57305"/>
        <dbReference type="ChEBI" id="CHEBI:58681"/>
        <dbReference type="ChEBI" id="CHEBI:143788"/>
        <dbReference type="ChEBI" id="CHEBI:456216"/>
        <dbReference type="EC" id="6.3.4.13"/>
    </reaction>
</comment>
<dbReference type="GO" id="GO:0009113">
    <property type="term" value="P:purine nucleobase biosynthetic process"/>
    <property type="evidence" value="ECO:0007669"/>
    <property type="project" value="InterPro"/>
</dbReference>
<dbReference type="EMBL" id="FQYY01000003">
    <property type="protein sequence ID" value="SHI66771.1"/>
    <property type="molecule type" value="Genomic_DNA"/>
</dbReference>
<dbReference type="Gene3D" id="3.40.50.20">
    <property type="match status" value="1"/>
</dbReference>
<dbReference type="PANTHER" id="PTHR43472:SF1">
    <property type="entry name" value="PHOSPHORIBOSYLAMINE--GLYCINE LIGASE, CHLOROPLASTIC"/>
    <property type="match status" value="1"/>
</dbReference>
<dbReference type="InterPro" id="IPR020561">
    <property type="entry name" value="PRibGlycinamid_synth_ATP-grasp"/>
</dbReference>
<keyword evidence="3 10" id="KW-0436">Ligase</keyword>
<dbReference type="Proteomes" id="UP000184225">
    <property type="component" value="Unassembled WGS sequence"/>
</dbReference>
<dbReference type="Pfam" id="PF02843">
    <property type="entry name" value="GARS_C"/>
    <property type="match status" value="1"/>
</dbReference>
<keyword evidence="4 11" id="KW-0547">Nucleotide-binding</keyword>
<dbReference type="HAMAP" id="MF_00138">
    <property type="entry name" value="GARS"/>
    <property type="match status" value="1"/>
</dbReference>
<organism evidence="13 14">
    <name type="scientific">Mesonia phycicola</name>
    <dbReference type="NCBI Taxonomy" id="579105"/>
    <lineage>
        <taxon>Bacteria</taxon>
        <taxon>Pseudomonadati</taxon>
        <taxon>Bacteroidota</taxon>
        <taxon>Flavobacteriia</taxon>
        <taxon>Flavobacteriales</taxon>
        <taxon>Flavobacteriaceae</taxon>
        <taxon>Mesonia</taxon>
    </lineage>
</organism>
<reference evidence="13 14" key="1">
    <citation type="submission" date="2016-11" db="EMBL/GenBank/DDBJ databases">
        <authorList>
            <person name="Jaros S."/>
            <person name="Januszkiewicz K."/>
            <person name="Wedrychowicz H."/>
        </authorList>
    </citation>
    <scope>NUCLEOTIDE SEQUENCE [LARGE SCALE GENOMIC DNA]</scope>
    <source>
        <strain evidence="13 14">DSM 21425</strain>
    </source>
</reference>
<dbReference type="SUPFAM" id="SSF52440">
    <property type="entry name" value="PreATP-grasp domain"/>
    <property type="match status" value="1"/>
</dbReference>
<evidence type="ECO:0000256" key="11">
    <source>
        <dbReference type="PROSITE-ProRule" id="PRU00409"/>
    </source>
</evidence>
<dbReference type="InterPro" id="IPR016185">
    <property type="entry name" value="PreATP-grasp_dom_sf"/>
</dbReference>